<proteinExistence type="predicted"/>
<keyword evidence="2" id="KW-1185">Reference proteome</keyword>
<name>A0A3G9J4U2_9BACL</name>
<dbReference type="NCBIfam" id="NF047356">
    <property type="entry name" value="RNA_bind_RnpM"/>
    <property type="match status" value="1"/>
</dbReference>
<dbReference type="KEGG" id="pbk:Back11_21760"/>
<dbReference type="EMBL" id="AP019308">
    <property type="protein sequence ID" value="BBH20831.1"/>
    <property type="molecule type" value="Genomic_DNA"/>
</dbReference>
<reference evidence="1 2" key="1">
    <citation type="submission" date="2018-11" db="EMBL/GenBank/DDBJ databases">
        <title>Complete genome sequence of Paenibacillus baekrokdamisoli strain KCTC 33723.</title>
        <authorList>
            <person name="Kang S.W."/>
            <person name="Lee K.C."/>
            <person name="Kim K.K."/>
            <person name="Kim J.S."/>
            <person name="Kim D.S."/>
            <person name="Ko S.H."/>
            <person name="Yang S.H."/>
            <person name="Lee J.S."/>
        </authorList>
    </citation>
    <scope>NUCLEOTIDE SEQUENCE [LARGE SCALE GENOMIC DNA]</scope>
    <source>
        <strain evidence="1 2">KCTC 33723</strain>
    </source>
</reference>
<evidence type="ECO:0000313" key="1">
    <source>
        <dbReference type="EMBL" id="BBH20831.1"/>
    </source>
</evidence>
<organism evidence="1 2">
    <name type="scientific">Paenibacillus baekrokdamisoli</name>
    <dbReference type="NCBI Taxonomy" id="1712516"/>
    <lineage>
        <taxon>Bacteria</taxon>
        <taxon>Bacillati</taxon>
        <taxon>Bacillota</taxon>
        <taxon>Bacilli</taxon>
        <taxon>Bacillales</taxon>
        <taxon>Paenibacillaceae</taxon>
        <taxon>Paenibacillus</taxon>
    </lineage>
</organism>
<dbReference type="Proteomes" id="UP000275368">
    <property type="component" value="Chromosome"/>
</dbReference>
<dbReference type="Gene3D" id="3.30.1230.10">
    <property type="entry name" value="YlxR-like"/>
    <property type="match status" value="1"/>
</dbReference>
<accession>A0A3G9J4U2</accession>
<gene>
    <name evidence="1" type="ORF">Back11_21760</name>
</gene>
<evidence type="ECO:0000313" key="2">
    <source>
        <dbReference type="Proteomes" id="UP000275368"/>
    </source>
</evidence>
<dbReference type="SUPFAM" id="SSF64376">
    <property type="entry name" value="YlxR-like"/>
    <property type="match status" value="1"/>
</dbReference>
<dbReference type="Pfam" id="PF04296">
    <property type="entry name" value="YlxR"/>
    <property type="match status" value="1"/>
</dbReference>
<dbReference type="InterPro" id="IPR007393">
    <property type="entry name" value="YlxR_dom"/>
</dbReference>
<dbReference type="AlphaFoldDB" id="A0A3G9J4U2"/>
<dbReference type="InterPro" id="IPR035931">
    <property type="entry name" value="YlxR-like_sf"/>
</dbReference>
<sequence length="107" mass="11937">MVRPRKVPLRKCVACQQMMPKKELIRIVRTPDGAILIDLTGKKAGRGAYLCGKVSCFKLAKKSKALDRALKQPVGAEIYDQLEQDFIAVEDTFIAGKDRVDEDDDEA</sequence>
<dbReference type="PANTHER" id="PTHR34215:SF1">
    <property type="entry name" value="YLXR DOMAIN-CONTAINING PROTEIN"/>
    <property type="match status" value="1"/>
</dbReference>
<dbReference type="PANTHER" id="PTHR34215">
    <property type="entry name" value="BLL0784 PROTEIN"/>
    <property type="match status" value="1"/>
</dbReference>
<dbReference type="CDD" id="cd00279">
    <property type="entry name" value="YlxR"/>
    <property type="match status" value="1"/>
</dbReference>
<dbReference type="InterPro" id="IPR037465">
    <property type="entry name" value="YlxR"/>
</dbReference>
<protein>
    <submittedName>
        <fullName evidence="1">Uncharacterized protein</fullName>
    </submittedName>
</protein>